<keyword evidence="2" id="KW-1185">Reference proteome</keyword>
<dbReference type="Gene3D" id="3.30.710.10">
    <property type="entry name" value="Potassium Channel Kv1.1, Chain A"/>
    <property type="match status" value="1"/>
</dbReference>
<evidence type="ECO:0008006" key="3">
    <source>
        <dbReference type="Google" id="ProtNLM"/>
    </source>
</evidence>
<organism evidence="1 2">
    <name type="scientific">Periconia digitata</name>
    <dbReference type="NCBI Taxonomy" id="1303443"/>
    <lineage>
        <taxon>Eukaryota</taxon>
        <taxon>Fungi</taxon>
        <taxon>Dikarya</taxon>
        <taxon>Ascomycota</taxon>
        <taxon>Pezizomycotina</taxon>
        <taxon>Dothideomycetes</taxon>
        <taxon>Pleosporomycetidae</taxon>
        <taxon>Pleosporales</taxon>
        <taxon>Massarineae</taxon>
        <taxon>Periconiaceae</taxon>
        <taxon>Periconia</taxon>
    </lineage>
</organism>
<protein>
    <recommendedName>
        <fullName evidence="3">BTB domain-containing protein</fullName>
    </recommendedName>
</protein>
<comment type="caution">
    <text evidence="1">The sequence shown here is derived from an EMBL/GenBank/DDBJ whole genome shotgun (WGS) entry which is preliminary data.</text>
</comment>
<dbReference type="PANTHER" id="PTHR47843:SF5">
    <property type="entry name" value="BTB_POZ DOMAIN PROTEIN"/>
    <property type="match status" value="1"/>
</dbReference>
<proteinExistence type="predicted"/>
<dbReference type="PANTHER" id="PTHR47843">
    <property type="entry name" value="BTB DOMAIN-CONTAINING PROTEIN-RELATED"/>
    <property type="match status" value="1"/>
</dbReference>
<dbReference type="EMBL" id="CAOQHR010000011">
    <property type="protein sequence ID" value="CAI6340914.1"/>
    <property type="molecule type" value="Genomic_DNA"/>
</dbReference>
<name>A0A9W4US97_9PLEO</name>
<dbReference type="InterPro" id="IPR011333">
    <property type="entry name" value="SKP1/BTB/POZ_sf"/>
</dbReference>
<dbReference type="Proteomes" id="UP001152607">
    <property type="component" value="Unassembled WGS sequence"/>
</dbReference>
<accession>A0A9W4US97</accession>
<sequence length="370" mass="42448">MIPKPASCTSIDSEEERLLKLHTVRLRRDVFVCLFVYKVVLETLISRHLTSCVSYLKYCNASAATQFFPVNTTMAMVKEEACVFSEPTVASQALNLASKDSTVARKTDMRQHSTTSTMSWQETPQFNPDEVIIYFAKGSELTMIDRTLICNSSTFFDKAFNGQFQGSRTGKIRLRGDFPYGVKAMIMFLKEGYYSFDPLALKHYPRLTMLDMHVHAYILANKYMIPTLAQHAISAYVQIAHRILKDYVQYHISLVSHTWLNVRSLGHHRDDTPVGEVEQLLESMSLLWKNTVDPLDAMRFAVLDVIAPFLNKLARLKIFAMMCLHLDGFEEGLKCYFGYQGMDFRIIKTPFIGRYDLRFFNTSNDHILAC</sequence>
<gene>
    <name evidence="1" type="ORF">PDIGIT_LOCUS14100</name>
</gene>
<dbReference type="OrthoDB" id="6359816at2759"/>
<evidence type="ECO:0000313" key="2">
    <source>
        <dbReference type="Proteomes" id="UP001152607"/>
    </source>
</evidence>
<evidence type="ECO:0000313" key="1">
    <source>
        <dbReference type="EMBL" id="CAI6340914.1"/>
    </source>
</evidence>
<reference evidence="1" key="1">
    <citation type="submission" date="2023-01" db="EMBL/GenBank/DDBJ databases">
        <authorList>
            <person name="Van Ghelder C."/>
            <person name="Rancurel C."/>
        </authorList>
    </citation>
    <scope>NUCLEOTIDE SEQUENCE</scope>
    <source>
        <strain evidence="1">CNCM I-4278</strain>
    </source>
</reference>
<dbReference type="AlphaFoldDB" id="A0A9W4US97"/>